<accession>A0A0F9UJQ3</accession>
<gene>
    <name evidence="1" type="ORF">LCGC14_0598960</name>
</gene>
<name>A0A0F9UJQ3_9ZZZZ</name>
<comment type="caution">
    <text evidence="1">The sequence shown here is derived from an EMBL/GenBank/DDBJ whole genome shotgun (WGS) entry which is preliminary data.</text>
</comment>
<evidence type="ECO:0000313" key="1">
    <source>
        <dbReference type="EMBL" id="KKN53803.1"/>
    </source>
</evidence>
<organism evidence="1">
    <name type="scientific">marine sediment metagenome</name>
    <dbReference type="NCBI Taxonomy" id="412755"/>
    <lineage>
        <taxon>unclassified sequences</taxon>
        <taxon>metagenomes</taxon>
        <taxon>ecological metagenomes</taxon>
    </lineage>
</organism>
<proteinExistence type="predicted"/>
<protein>
    <submittedName>
        <fullName evidence="1">Uncharacterized protein</fullName>
    </submittedName>
</protein>
<dbReference type="AlphaFoldDB" id="A0A0F9UJQ3"/>
<sequence length="38" mass="4736">MIKVESKKDYELKLIEAERQLAILEYENYKWHPLKKKE</sequence>
<dbReference type="EMBL" id="LAZR01000956">
    <property type="protein sequence ID" value="KKN53803.1"/>
    <property type="molecule type" value="Genomic_DNA"/>
</dbReference>
<reference evidence="1" key="1">
    <citation type="journal article" date="2015" name="Nature">
        <title>Complex archaea that bridge the gap between prokaryotes and eukaryotes.</title>
        <authorList>
            <person name="Spang A."/>
            <person name="Saw J.H."/>
            <person name="Jorgensen S.L."/>
            <person name="Zaremba-Niedzwiedzka K."/>
            <person name="Martijn J."/>
            <person name="Lind A.E."/>
            <person name="van Eijk R."/>
            <person name="Schleper C."/>
            <person name="Guy L."/>
            <person name="Ettema T.J."/>
        </authorList>
    </citation>
    <scope>NUCLEOTIDE SEQUENCE</scope>
</reference>